<evidence type="ECO:0000256" key="1">
    <source>
        <dbReference type="SAM" id="Phobius"/>
    </source>
</evidence>
<keyword evidence="1" id="KW-1133">Transmembrane helix</keyword>
<keyword evidence="3" id="KW-1185">Reference proteome</keyword>
<feature type="non-terminal residue" evidence="2">
    <location>
        <position position="1"/>
    </location>
</feature>
<keyword evidence="1" id="KW-0472">Membrane</keyword>
<evidence type="ECO:0000313" key="3">
    <source>
        <dbReference type="Proteomes" id="UP000652761"/>
    </source>
</evidence>
<evidence type="ECO:0000313" key="2">
    <source>
        <dbReference type="EMBL" id="MQL69092.1"/>
    </source>
</evidence>
<sequence length="108" mass="11886">WTPDLRPPPPVRPAAAIARDCALPLFPFSLVPALTGQLQCQAVHQDLIAPPVYAVYLCSVFCTVCAGVFLAATPTHVPVCTQHSTYQRNRKAHEFETLSYPTSTNKMY</sequence>
<protein>
    <submittedName>
        <fullName evidence="2">Uncharacterized protein</fullName>
    </submittedName>
</protein>
<proteinExistence type="predicted"/>
<comment type="caution">
    <text evidence="2">The sequence shown here is derived from an EMBL/GenBank/DDBJ whole genome shotgun (WGS) entry which is preliminary data.</text>
</comment>
<feature type="transmembrane region" description="Helical" evidence="1">
    <location>
        <begin position="53"/>
        <end position="72"/>
    </location>
</feature>
<gene>
    <name evidence="2" type="ORF">Taro_001425</name>
</gene>
<accession>A0A843T9T7</accession>
<keyword evidence="1" id="KW-0812">Transmembrane</keyword>
<name>A0A843T9T7_COLES</name>
<dbReference type="Proteomes" id="UP000652761">
    <property type="component" value="Unassembled WGS sequence"/>
</dbReference>
<dbReference type="AlphaFoldDB" id="A0A843T9T7"/>
<reference evidence="2" key="1">
    <citation type="submission" date="2017-07" db="EMBL/GenBank/DDBJ databases">
        <title>Taro Niue Genome Assembly and Annotation.</title>
        <authorList>
            <person name="Atibalentja N."/>
            <person name="Keating K."/>
            <person name="Fields C.J."/>
        </authorList>
    </citation>
    <scope>NUCLEOTIDE SEQUENCE</scope>
    <source>
        <strain evidence="2">Niue_2</strain>
        <tissue evidence="2">Leaf</tissue>
    </source>
</reference>
<organism evidence="2 3">
    <name type="scientific">Colocasia esculenta</name>
    <name type="common">Wild taro</name>
    <name type="synonym">Arum esculentum</name>
    <dbReference type="NCBI Taxonomy" id="4460"/>
    <lineage>
        <taxon>Eukaryota</taxon>
        <taxon>Viridiplantae</taxon>
        <taxon>Streptophyta</taxon>
        <taxon>Embryophyta</taxon>
        <taxon>Tracheophyta</taxon>
        <taxon>Spermatophyta</taxon>
        <taxon>Magnoliopsida</taxon>
        <taxon>Liliopsida</taxon>
        <taxon>Araceae</taxon>
        <taxon>Aroideae</taxon>
        <taxon>Colocasieae</taxon>
        <taxon>Colocasia</taxon>
    </lineage>
</organism>
<dbReference type="EMBL" id="NMUH01000029">
    <property type="protein sequence ID" value="MQL69092.1"/>
    <property type="molecule type" value="Genomic_DNA"/>
</dbReference>